<dbReference type="Pfam" id="PF00208">
    <property type="entry name" value="ELFV_dehydrog"/>
    <property type="match status" value="1"/>
</dbReference>
<keyword evidence="6" id="KW-0520">NAD</keyword>
<evidence type="ECO:0000256" key="3">
    <source>
        <dbReference type="ARBA" id="ARBA00023002"/>
    </source>
</evidence>
<dbReference type="RefSeq" id="WP_122918799.1">
    <property type="nucleotide sequence ID" value="NZ_RHHQ01000012.1"/>
</dbReference>
<name>A0A3M8DG44_9BACL</name>
<dbReference type="SUPFAM" id="SSF51735">
    <property type="entry name" value="NAD(P)-binding Rossmann-fold domains"/>
    <property type="match status" value="1"/>
</dbReference>
<dbReference type="PRINTS" id="PR00082">
    <property type="entry name" value="GLFDHDRGNASE"/>
</dbReference>
<gene>
    <name evidence="10" type="ORF">EDM56_15510</name>
</gene>
<dbReference type="FunFam" id="3.40.50.10860:FF:000003">
    <property type="entry name" value="Glutamate dehydrogenase"/>
    <property type="match status" value="1"/>
</dbReference>
<evidence type="ECO:0000256" key="2">
    <source>
        <dbReference type="ARBA" id="ARBA00012896"/>
    </source>
</evidence>
<feature type="active site" description="Proton donor" evidence="5">
    <location>
        <position position="115"/>
    </location>
</feature>
<dbReference type="GO" id="GO:0006538">
    <property type="term" value="P:L-glutamate catabolic process"/>
    <property type="evidence" value="ECO:0007669"/>
    <property type="project" value="TreeGrafter"/>
</dbReference>
<dbReference type="OrthoDB" id="9803297at2"/>
<reference evidence="10 11" key="1">
    <citation type="submission" date="2018-10" db="EMBL/GenBank/DDBJ databases">
        <title>Phylogenomics of Brevibacillus.</title>
        <authorList>
            <person name="Dunlap C."/>
        </authorList>
    </citation>
    <scope>NUCLEOTIDE SEQUENCE [LARGE SCALE GENOMIC DNA]</scope>
    <source>
        <strain evidence="10 11">JCM 15716</strain>
    </source>
</reference>
<dbReference type="InterPro" id="IPR046346">
    <property type="entry name" value="Aminoacid_DH-like_N_sf"/>
</dbReference>
<dbReference type="Gene3D" id="3.40.50.720">
    <property type="entry name" value="NAD(P)-binding Rossmann-like Domain"/>
    <property type="match status" value="1"/>
</dbReference>
<keyword evidence="11" id="KW-1185">Reference proteome</keyword>
<dbReference type="PANTHER" id="PTHR11606">
    <property type="entry name" value="GLUTAMATE DEHYDROGENASE"/>
    <property type="match status" value="1"/>
</dbReference>
<dbReference type="CDD" id="cd01076">
    <property type="entry name" value="NAD_bind_1_Glu_DH"/>
    <property type="match status" value="1"/>
</dbReference>
<dbReference type="SUPFAM" id="SSF53223">
    <property type="entry name" value="Aminoacid dehydrogenase-like, N-terminal domain"/>
    <property type="match status" value="1"/>
</dbReference>
<sequence>MTIAQETENRAESLNPYHIVQSQIEHAAERLGLPRHVIEIMKKPKRVLSVSFPVKLDDGTIRVFEGFRSQHNDAIGPTKGGIRFHPDVNEDEVKALSMWMSFKCGVVGLPYGGGKGGVICDPHQYSKSEIERISRGFMEAIADFIGPDKDIPAPDVYTTPQIMGWMMDTYSKLKGAYSPGVITGKPLIIGGSQGRSAATAQGCVYTIAEAMNHLGKPLQGATVAIQGFGNAGRIAADLLAEHGCRIVAVSDSKGALYQPEGLDLAEVKRLKDGSAITDYPAQYRLQRAEEILELDVDILIPAALENVITAQNAHQIKAKIVAEAANGPTTPEADRILFEKGVLVIPDILANAGGVTVSYFEWVQNLMHYYWSEQEVNEKLRTIMIQSYQAVSQLAAEHKTDFRTAAYMISLKRIHEAMRARGWV</sequence>
<dbReference type="Proteomes" id="UP000271031">
    <property type="component" value="Unassembled WGS sequence"/>
</dbReference>
<dbReference type="InterPro" id="IPR036291">
    <property type="entry name" value="NAD(P)-bd_dom_sf"/>
</dbReference>
<keyword evidence="3 4" id="KW-0560">Oxidoreductase</keyword>
<accession>A0A3M8DG44</accession>
<feature type="binding site" evidence="6">
    <location>
        <position position="79"/>
    </location>
    <ligand>
        <name>substrate</name>
    </ligand>
</feature>
<dbReference type="PANTHER" id="PTHR11606:SF13">
    <property type="entry name" value="GLUTAMATE DEHYDROGENASE 1, MITOCHONDRIAL"/>
    <property type="match status" value="1"/>
</dbReference>
<evidence type="ECO:0000256" key="8">
    <source>
        <dbReference type="RuleBase" id="RU004417"/>
    </source>
</evidence>
<dbReference type="GO" id="GO:0000166">
    <property type="term" value="F:nucleotide binding"/>
    <property type="evidence" value="ECO:0007669"/>
    <property type="project" value="UniProtKB-KW"/>
</dbReference>
<protein>
    <recommendedName>
        <fullName evidence="2 4">Glutamate dehydrogenase</fullName>
    </recommendedName>
</protein>
<dbReference type="InterPro" id="IPR033524">
    <property type="entry name" value="Glu/Leu/Phe/Val_DH_AS"/>
</dbReference>
<dbReference type="Gene3D" id="3.40.50.10860">
    <property type="entry name" value="Leucine Dehydrogenase, chain A, domain 1"/>
    <property type="match status" value="1"/>
</dbReference>
<evidence type="ECO:0000256" key="5">
    <source>
        <dbReference type="PIRSR" id="PIRSR000185-1"/>
    </source>
</evidence>
<dbReference type="InterPro" id="IPR006097">
    <property type="entry name" value="Glu/Leu/Phe/Val/Trp_DH_dimer"/>
</dbReference>
<organism evidence="10 11">
    <name type="scientific">Brevibacillus fluminis</name>
    <dbReference type="NCBI Taxonomy" id="511487"/>
    <lineage>
        <taxon>Bacteria</taxon>
        <taxon>Bacillati</taxon>
        <taxon>Bacillota</taxon>
        <taxon>Bacilli</taxon>
        <taxon>Bacillales</taxon>
        <taxon>Paenibacillaceae</taxon>
        <taxon>Brevibacillus</taxon>
    </lineage>
</organism>
<dbReference type="InterPro" id="IPR014362">
    <property type="entry name" value="Glu_DH"/>
</dbReference>
<comment type="caution">
    <text evidence="10">The sequence shown here is derived from an EMBL/GenBank/DDBJ whole genome shotgun (WGS) entry which is preliminary data.</text>
</comment>
<keyword evidence="6" id="KW-0547">Nucleotide-binding</keyword>
<feature type="binding site" evidence="6">
    <location>
        <position position="199"/>
    </location>
    <ligand>
        <name>NAD(+)</name>
        <dbReference type="ChEBI" id="CHEBI:57540"/>
    </ligand>
</feature>
<feature type="binding site" evidence="6">
    <location>
        <position position="103"/>
    </location>
    <ligand>
        <name>substrate</name>
    </ligand>
</feature>
<evidence type="ECO:0000259" key="9">
    <source>
        <dbReference type="SMART" id="SM00839"/>
    </source>
</evidence>
<evidence type="ECO:0000256" key="4">
    <source>
        <dbReference type="PIRNR" id="PIRNR000185"/>
    </source>
</evidence>
<dbReference type="EMBL" id="RHHQ01000012">
    <property type="protein sequence ID" value="RNB87100.1"/>
    <property type="molecule type" value="Genomic_DNA"/>
</dbReference>
<evidence type="ECO:0000256" key="6">
    <source>
        <dbReference type="PIRSR" id="PIRSR000185-2"/>
    </source>
</evidence>
<dbReference type="AlphaFoldDB" id="A0A3M8DG44"/>
<evidence type="ECO:0000256" key="7">
    <source>
        <dbReference type="PIRSR" id="PIRSR000185-3"/>
    </source>
</evidence>
<feature type="domain" description="Glutamate/phenylalanine/leucine/valine/L-tryptophan dehydrogenase C-terminal" evidence="9">
    <location>
        <begin position="192"/>
        <end position="422"/>
    </location>
</feature>
<dbReference type="PROSITE" id="PS00074">
    <property type="entry name" value="GLFV_DEHYDROGENASE"/>
    <property type="match status" value="1"/>
</dbReference>
<proteinExistence type="inferred from homology"/>
<dbReference type="Pfam" id="PF02812">
    <property type="entry name" value="ELFV_dehydrog_N"/>
    <property type="match status" value="1"/>
</dbReference>
<dbReference type="InterPro" id="IPR006095">
    <property type="entry name" value="Glu/Leu/Phe/Val/Trp_DH"/>
</dbReference>
<dbReference type="SMART" id="SM00839">
    <property type="entry name" value="ELFV_dehydrog"/>
    <property type="match status" value="1"/>
</dbReference>
<evidence type="ECO:0000256" key="1">
    <source>
        <dbReference type="ARBA" id="ARBA00006382"/>
    </source>
</evidence>
<feature type="site" description="Important for catalysis" evidence="7">
    <location>
        <position position="155"/>
    </location>
</feature>
<dbReference type="PIRSF" id="PIRSF000185">
    <property type="entry name" value="Glu_DH"/>
    <property type="match status" value="1"/>
</dbReference>
<evidence type="ECO:0000313" key="10">
    <source>
        <dbReference type="EMBL" id="RNB87100.1"/>
    </source>
</evidence>
<feature type="binding site" evidence="6">
    <location>
        <position position="358"/>
    </location>
    <ligand>
        <name>substrate</name>
    </ligand>
</feature>
<dbReference type="InterPro" id="IPR033922">
    <property type="entry name" value="NAD_bind_Glu_DH"/>
</dbReference>
<comment type="similarity">
    <text evidence="1 4 8">Belongs to the Glu/Leu/Phe/Val dehydrogenases family.</text>
</comment>
<evidence type="ECO:0000313" key="11">
    <source>
        <dbReference type="Proteomes" id="UP000271031"/>
    </source>
</evidence>
<feature type="binding site" evidence="6">
    <location>
        <position position="230"/>
    </location>
    <ligand>
        <name>NAD(+)</name>
        <dbReference type="ChEBI" id="CHEBI:57540"/>
    </ligand>
</feature>
<dbReference type="InterPro" id="IPR006096">
    <property type="entry name" value="Glu/Leu/Phe/Val/Trp_DH_C"/>
</dbReference>
<dbReference type="GO" id="GO:0004352">
    <property type="term" value="F:glutamate dehydrogenase (NAD+) activity"/>
    <property type="evidence" value="ECO:0007669"/>
    <property type="project" value="TreeGrafter"/>
</dbReference>